<reference evidence="3 4" key="1">
    <citation type="submission" date="2017-02" db="EMBL/GenBank/DDBJ databases">
        <authorList>
            <person name="Peterson S.W."/>
        </authorList>
    </citation>
    <scope>NUCLEOTIDE SEQUENCE [LARGE SCALE GENOMIC DNA]</scope>
    <source>
        <strain evidence="3 4">ATCC 700135</strain>
    </source>
</reference>
<dbReference type="RefSeq" id="WP_078735488.1">
    <property type="nucleotide sequence ID" value="NZ_FUWL01000003.1"/>
</dbReference>
<dbReference type="PANTHER" id="PTHR30383:SF29">
    <property type="entry name" value="SGNH HYDROLASE-TYPE ESTERASE DOMAIN-CONTAINING PROTEIN"/>
    <property type="match status" value="1"/>
</dbReference>
<keyword evidence="1" id="KW-0472">Membrane</keyword>
<feature type="transmembrane region" description="Helical" evidence="1">
    <location>
        <begin position="20"/>
        <end position="38"/>
    </location>
</feature>
<protein>
    <submittedName>
        <fullName evidence="3">GDSL-like Lipase/Acylhydrolase</fullName>
    </submittedName>
</protein>
<dbReference type="Gene3D" id="2.60.120.1360">
    <property type="match status" value="1"/>
</dbReference>
<dbReference type="InterPro" id="IPR036514">
    <property type="entry name" value="SGNH_hydro_sf"/>
</dbReference>
<dbReference type="EMBL" id="FUWL01000003">
    <property type="protein sequence ID" value="SJZ32233.1"/>
    <property type="molecule type" value="Genomic_DNA"/>
</dbReference>
<evidence type="ECO:0000313" key="3">
    <source>
        <dbReference type="EMBL" id="SJZ32233.1"/>
    </source>
</evidence>
<feature type="domain" description="SGNH hydrolase-type esterase" evidence="2">
    <location>
        <begin position="226"/>
        <end position="386"/>
    </location>
</feature>
<dbReference type="InterPro" id="IPR051532">
    <property type="entry name" value="Ester_Hydrolysis_Enzymes"/>
</dbReference>
<dbReference type="GO" id="GO:0016788">
    <property type="term" value="F:hydrolase activity, acting on ester bonds"/>
    <property type="evidence" value="ECO:0007669"/>
    <property type="project" value="UniProtKB-ARBA"/>
</dbReference>
<sequence length="402" mass="44557">MKHCSKTSIYWPCRTFRQRALLLMVVGWLSVIGGMAQGRAPADSLSHKGVEGYLRTLLQPIREGLKSGNSVVEVIHLGDSHTQSGYLTQVIRERLQAKYGDAGRGWLTPYKMARTNQPFDYSITSTGKNWKSEKISYVNPAPLVGPGGVVLTQTQKSAPMFHVSVRSGTFDRVLVCRSARSPSLFVVGAKGVTRPGYGYGTEYVMDTIDLVSPTDKIQLQGQRPTSGSVEYAGFSLHLKKAHGVRYHDIALNGAMFRVFNRPHFVQNLSLLKPRLMIISLGTNEAIGKCDADIFRKDVKNLLSALRKEHPRTVFIFTTPPVAYNKKGAPVPTIETVHKVLHEVADQERIGVIDLFQLMGGFDKGSRLMKDAKYLSRDGIHYTVSGYLYLGDLVAEALMKALE</sequence>
<dbReference type="PANTHER" id="PTHR30383">
    <property type="entry name" value="THIOESTERASE 1/PROTEASE 1/LYSOPHOSPHOLIPASE L1"/>
    <property type="match status" value="1"/>
</dbReference>
<dbReference type="AlphaFoldDB" id="A0A1T4JPZ2"/>
<name>A0A1T4JPZ2_PORCN</name>
<accession>A0A1T4JPZ2</accession>
<dbReference type="Pfam" id="PF13472">
    <property type="entry name" value="Lipase_GDSL_2"/>
    <property type="match status" value="1"/>
</dbReference>
<dbReference type="SUPFAM" id="SSF52266">
    <property type="entry name" value="SGNH hydrolase"/>
    <property type="match status" value="1"/>
</dbReference>
<organism evidence="3 4">
    <name type="scientific">Porphyromonas cangingivalis</name>
    <dbReference type="NCBI Taxonomy" id="36874"/>
    <lineage>
        <taxon>Bacteria</taxon>
        <taxon>Pseudomonadati</taxon>
        <taxon>Bacteroidota</taxon>
        <taxon>Bacteroidia</taxon>
        <taxon>Bacteroidales</taxon>
        <taxon>Porphyromonadaceae</taxon>
        <taxon>Porphyromonas</taxon>
    </lineage>
</organism>
<keyword evidence="1" id="KW-1133">Transmembrane helix</keyword>
<dbReference type="InterPro" id="IPR013830">
    <property type="entry name" value="SGNH_hydro"/>
</dbReference>
<dbReference type="Proteomes" id="UP000189956">
    <property type="component" value="Unassembled WGS sequence"/>
</dbReference>
<dbReference type="Gene3D" id="3.40.50.1110">
    <property type="entry name" value="SGNH hydrolase"/>
    <property type="match status" value="1"/>
</dbReference>
<keyword evidence="3" id="KW-0378">Hydrolase</keyword>
<evidence type="ECO:0000313" key="4">
    <source>
        <dbReference type="Proteomes" id="UP000189956"/>
    </source>
</evidence>
<evidence type="ECO:0000259" key="2">
    <source>
        <dbReference type="Pfam" id="PF13472"/>
    </source>
</evidence>
<gene>
    <name evidence="3" type="ORF">SAMN02745205_00263</name>
</gene>
<keyword evidence="1" id="KW-0812">Transmembrane</keyword>
<proteinExistence type="predicted"/>
<evidence type="ECO:0000256" key="1">
    <source>
        <dbReference type="SAM" id="Phobius"/>
    </source>
</evidence>